<organism evidence="1">
    <name type="scientific">bioreactor metagenome</name>
    <dbReference type="NCBI Taxonomy" id="1076179"/>
    <lineage>
        <taxon>unclassified sequences</taxon>
        <taxon>metagenomes</taxon>
        <taxon>ecological metagenomes</taxon>
    </lineage>
</organism>
<gene>
    <name evidence="1" type="ORF">SDC9_144353</name>
</gene>
<sequence length="148" mass="17034">MKSACTDKQNKVSFYRAVFCGDGAALNDWQNITLHTFTRDIGAIIITIPDNLINFIDKNNPVLLRFAQTNFLDLIHIDHFLSFLVCENLTRILYLNMTFFLLRRQKIAENIIDVNVHIIIHSRHDTDGFGAVILYLDLDNLVFHLSIA</sequence>
<dbReference type="AlphaFoldDB" id="A0A645E5V8"/>
<name>A0A645E5V8_9ZZZZ</name>
<comment type="caution">
    <text evidence="1">The sequence shown here is derived from an EMBL/GenBank/DDBJ whole genome shotgun (WGS) entry which is preliminary data.</text>
</comment>
<dbReference type="EMBL" id="VSSQ01043489">
    <property type="protein sequence ID" value="MPM97180.1"/>
    <property type="molecule type" value="Genomic_DNA"/>
</dbReference>
<reference evidence="1" key="1">
    <citation type="submission" date="2019-08" db="EMBL/GenBank/DDBJ databases">
        <authorList>
            <person name="Kucharzyk K."/>
            <person name="Murdoch R.W."/>
            <person name="Higgins S."/>
            <person name="Loffler F."/>
        </authorList>
    </citation>
    <scope>NUCLEOTIDE SEQUENCE</scope>
</reference>
<proteinExistence type="predicted"/>
<protein>
    <submittedName>
        <fullName evidence="1">Uncharacterized protein</fullName>
    </submittedName>
</protein>
<evidence type="ECO:0000313" key="1">
    <source>
        <dbReference type="EMBL" id="MPM97180.1"/>
    </source>
</evidence>
<accession>A0A645E5V8</accession>